<accession>A0ABU0JNQ8</accession>
<dbReference type="EMBL" id="JAUSVX010000027">
    <property type="protein sequence ID" value="MDQ0474914.1"/>
    <property type="molecule type" value="Genomic_DNA"/>
</dbReference>
<dbReference type="RefSeq" id="WP_307285335.1">
    <property type="nucleotide sequence ID" value="NZ_JAUSVX010000027.1"/>
</dbReference>
<evidence type="ECO:0000313" key="1">
    <source>
        <dbReference type="EMBL" id="MDQ0474914.1"/>
    </source>
</evidence>
<name>A0ABU0JNQ8_9HYPH</name>
<protein>
    <submittedName>
        <fullName evidence="1">8-oxo-dGTP pyrophosphatase MutT (NUDIX family)</fullName>
    </submittedName>
</protein>
<proteinExistence type="predicted"/>
<keyword evidence="2" id="KW-1185">Reference proteome</keyword>
<evidence type="ECO:0000313" key="2">
    <source>
        <dbReference type="Proteomes" id="UP001242480"/>
    </source>
</evidence>
<dbReference type="Proteomes" id="UP001242480">
    <property type="component" value="Unassembled WGS sequence"/>
</dbReference>
<reference evidence="1 2" key="1">
    <citation type="submission" date="2023-07" db="EMBL/GenBank/DDBJ databases">
        <title>Genomic Encyclopedia of Type Strains, Phase IV (KMG-IV): sequencing the most valuable type-strain genomes for metagenomic binning, comparative biology and taxonomic classification.</title>
        <authorList>
            <person name="Goeker M."/>
        </authorList>
    </citation>
    <scope>NUCLEOTIDE SEQUENCE [LARGE SCALE GENOMIC DNA]</scope>
    <source>
        <strain evidence="1 2">DSM 19619</strain>
    </source>
</reference>
<dbReference type="InterPro" id="IPR015797">
    <property type="entry name" value="NUDIX_hydrolase-like_dom_sf"/>
</dbReference>
<organism evidence="1 2">
    <name type="scientific">Labrys wisconsinensis</name>
    <dbReference type="NCBI Taxonomy" id="425677"/>
    <lineage>
        <taxon>Bacteria</taxon>
        <taxon>Pseudomonadati</taxon>
        <taxon>Pseudomonadota</taxon>
        <taxon>Alphaproteobacteria</taxon>
        <taxon>Hyphomicrobiales</taxon>
        <taxon>Xanthobacteraceae</taxon>
        <taxon>Labrys</taxon>
    </lineage>
</organism>
<comment type="caution">
    <text evidence="1">The sequence shown here is derived from an EMBL/GenBank/DDBJ whole genome shotgun (WGS) entry which is preliminary data.</text>
</comment>
<dbReference type="SUPFAM" id="SSF55811">
    <property type="entry name" value="Nudix"/>
    <property type="match status" value="1"/>
</dbReference>
<sequence length="235" mass="25942">MSEAIAIHDVHTLDTRFEPRSWPFAEENRDRIAAHWASVVENKPALFNGRVLLLHRWSIADGVFSGGYLMTDYASFLAWRDFGHPGAERWNGFAMAALTSAEGHFLLGEMADHTANAGAIYFAAGTPDPSDVVGDRVDLAGSVLRELEEETGLGPAEVSVEPGWTILVHGPRIAMMQRLRSPLPGAALQARIERFLAAEPNPELTRMHVVARLEDIQRARMPAFQIAYLEHALGH</sequence>
<dbReference type="Gene3D" id="3.90.79.10">
    <property type="entry name" value="Nucleoside Triphosphate Pyrophosphohydrolase"/>
    <property type="match status" value="1"/>
</dbReference>
<gene>
    <name evidence="1" type="ORF">QO011_007956</name>
</gene>